<dbReference type="Proteomes" id="UP000008144">
    <property type="component" value="Unassembled WGS sequence"/>
</dbReference>
<keyword evidence="1" id="KW-0472">Membrane</keyword>
<dbReference type="Ensembl" id="ENSCINT00000033716.1">
    <property type="protein sequence ID" value="ENSCINP00000030729.1"/>
    <property type="gene ID" value="ENSCING00000018531.1"/>
</dbReference>
<dbReference type="HOGENOM" id="CLU_2573200_0_0_1"/>
<sequence length="81" mass="8708">METSFTPRPTTASTPTCVFEGTVYPAGSTIKANNCTEVTCSNTGKLLTWNNPDPAACHASVVTPTMGTYIILIAFLMFWQS</sequence>
<reference evidence="2" key="2">
    <citation type="submission" date="2025-08" db="UniProtKB">
        <authorList>
            <consortium name="Ensembl"/>
        </authorList>
    </citation>
    <scope>IDENTIFICATION</scope>
</reference>
<organism evidence="2 3">
    <name type="scientific">Ciona intestinalis</name>
    <name type="common">Transparent sea squirt</name>
    <name type="synonym">Ascidia intestinalis</name>
    <dbReference type="NCBI Taxonomy" id="7719"/>
    <lineage>
        <taxon>Eukaryota</taxon>
        <taxon>Metazoa</taxon>
        <taxon>Chordata</taxon>
        <taxon>Tunicata</taxon>
        <taxon>Ascidiacea</taxon>
        <taxon>Phlebobranchia</taxon>
        <taxon>Cionidae</taxon>
        <taxon>Ciona</taxon>
    </lineage>
</organism>
<name>H2XM47_CIOIN</name>
<evidence type="ECO:0000313" key="3">
    <source>
        <dbReference type="Proteomes" id="UP000008144"/>
    </source>
</evidence>
<evidence type="ECO:0000256" key="1">
    <source>
        <dbReference type="SAM" id="Phobius"/>
    </source>
</evidence>
<accession>H2XM47</accession>
<feature type="transmembrane region" description="Helical" evidence="1">
    <location>
        <begin position="59"/>
        <end position="79"/>
    </location>
</feature>
<dbReference type="InParanoid" id="H2XM47"/>
<reference evidence="3" key="1">
    <citation type="journal article" date="2002" name="Science">
        <title>The draft genome of Ciona intestinalis: insights into chordate and vertebrate origins.</title>
        <authorList>
            <person name="Dehal P."/>
            <person name="Satou Y."/>
            <person name="Campbell R.K."/>
            <person name="Chapman J."/>
            <person name="Degnan B."/>
            <person name="De Tomaso A."/>
            <person name="Davidson B."/>
            <person name="Di Gregorio A."/>
            <person name="Gelpke M."/>
            <person name="Goodstein D.M."/>
            <person name="Harafuji N."/>
            <person name="Hastings K.E."/>
            <person name="Ho I."/>
            <person name="Hotta K."/>
            <person name="Huang W."/>
            <person name="Kawashima T."/>
            <person name="Lemaire P."/>
            <person name="Martinez D."/>
            <person name="Meinertzhagen I.A."/>
            <person name="Necula S."/>
            <person name="Nonaka M."/>
            <person name="Putnam N."/>
            <person name="Rash S."/>
            <person name="Saiga H."/>
            <person name="Satake M."/>
            <person name="Terry A."/>
            <person name="Yamada L."/>
            <person name="Wang H.G."/>
            <person name="Awazu S."/>
            <person name="Azumi K."/>
            <person name="Boore J."/>
            <person name="Branno M."/>
            <person name="Chin-Bow S."/>
            <person name="DeSantis R."/>
            <person name="Doyle S."/>
            <person name="Francino P."/>
            <person name="Keys D.N."/>
            <person name="Haga S."/>
            <person name="Hayashi H."/>
            <person name="Hino K."/>
            <person name="Imai K.S."/>
            <person name="Inaba K."/>
            <person name="Kano S."/>
            <person name="Kobayashi K."/>
            <person name="Kobayashi M."/>
            <person name="Lee B.I."/>
            <person name="Makabe K.W."/>
            <person name="Manohar C."/>
            <person name="Matassi G."/>
            <person name="Medina M."/>
            <person name="Mochizuki Y."/>
            <person name="Mount S."/>
            <person name="Morishita T."/>
            <person name="Miura S."/>
            <person name="Nakayama A."/>
            <person name="Nishizaka S."/>
            <person name="Nomoto H."/>
            <person name="Ohta F."/>
            <person name="Oishi K."/>
            <person name="Rigoutsos I."/>
            <person name="Sano M."/>
            <person name="Sasaki A."/>
            <person name="Sasakura Y."/>
            <person name="Shoguchi E."/>
            <person name="Shin-i T."/>
            <person name="Spagnuolo A."/>
            <person name="Stainier D."/>
            <person name="Suzuki M.M."/>
            <person name="Tassy O."/>
            <person name="Takatori N."/>
            <person name="Tokuoka M."/>
            <person name="Yagi K."/>
            <person name="Yoshizaki F."/>
            <person name="Wada S."/>
            <person name="Zhang C."/>
            <person name="Hyatt P.D."/>
            <person name="Larimer F."/>
            <person name="Detter C."/>
            <person name="Doggett N."/>
            <person name="Glavina T."/>
            <person name="Hawkins T."/>
            <person name="Richardson P."/>
            <person name="Lucas S."/>
            <person name="Kohara Y."/>
            <person name="Levine M."/>
            <person name="Satoh N."/>
            <person name="Rokhsar D.S."/>
        </authorList>
    </citation>
    <scope>NUCLEOTIDE SEQUENCE [LARGE SCALE GENOMIC DNA]</scope>
</reference>
<dbReference type="AlphaFoldDB" id="H2XM47"/>
<protein>
    <submittedName>
        <fullName evidence="2">Uncharacterized protein</fullName>
    </submittedName>
</protein>
<evidence type="ECO:0000313" key="2">
    <source>
        <dbReference type="Ensembl" id="ENSCINP00000030729.1"/>
    </source>
</evidence>
<reference evidence="2" key="3">
    <citation type="submission" date="2025-09" db="UniProtKB">
        <authorList>
            <consortium name="Ensembl"/>
        </authorList>
    </citation>
    <scope>IDENTIFICATION</scope>
</reference>
<keyword evidence="3" id="KW-1185">Reference proteome</keyword>
<keyword evidence="1" id="KW-0812">Transmembrane</keyword>
<keyword evidence="1" id="KW-1133">Transmembrane helix</keyword>
<proteinExistence type="predicted"/>